<dbReference type="EMBL" id="KZ987820">
    <property type="protein sequence ID" value="RKP14546.1"/>
    <property type="molecule type" value="Genomic_DNA"/>
</dbReference>
<comment type="similarity">
    <text evidence="2">Belongs to the CorA metal ion transporter (MIT) (TC 1.A.35) family.</text>
</comment>
<organism evidence="7 8">
    <name type="scientific">Piptocephalis cylindrospora</name>
    <dbReference type="NCBI Taxonomy" id="1907219"/>
    <lineage>
        <taxon>Eukaryota</taxon>
        <taxon>Fungi</taxon>
        <taxon>Fungi incertae sedis</taxon>
        <taxon>Zoopagomycota</taxon>
        <taxon>Zoopagomycotina</taxon>
        <taxon>Zoopagomycetes</taxon>
        <taxon>Zoopagales</taxon>
        <taxon>Piptocephalidaceae</taxon>
        <taxon>Piptocephalis</taxon>
    </lineage>
</organism>
<dbReference type="AlphaFoldDB" id="A0A4P9Y648"/>
<feature type="non-terminal residue" evidence="7">
    <location>
        <position position="1"/>
    </location>
</feature>
<evidence type="ECO:0000256" key="5">
    <source>
        <dbReference type="ARBA" id="ARBA00023136"/>
    </source>
</evidence>
<dbReference type="Pfam" id="PF01544">
    <property type="entry name" value="CorA"/>
    <property type="match status" value="1"/>
</dbReference>
<feature type="transmembrane region" description="Helical" evidence="6">
    <location>
        <begin position="273"/>
        <end position="292"/>
    </location>
</feature>
<comment type="subcellular location">
    <subcellularLocation>
        <location evidence="1">Membrane</location>
        <topology evidence="1">Multi-pass membrane protein</topology>
    </subcellularLocation>
</comment>
<dbReference type="SUPFAM" id="SSF143865">
    <property type="entry name" value="CorA soluble domain-like"/>
    <property type="match status" value="1"/>
</dbReference>
<dbReference type="SUPFAM" id="SSF144083">
    <property type="entry name" value="Magnesium transport protein CorA, transmembrane region"/>
    <property type="match status" value="1"/>
</dbReference>
<evidence type="ECO:0000256" key="3">
    <source>
        <dbReference type="ARBA" id="ARBA00022692"/>
    </source>
</evidence>
<protein>
    <recommendedName>
        <fullName evidence="9">Magnesium transporter</fullName>
    </recommendedName>
</protein>
<evidence type="ECO:0000313" key="7">
    <source>
        <dbReference type="EMBL" id="RKP14546.1"/>
    </source>
</evidence>
<evidence type="ECO:0008006" key="9">
    <source>
        <dbReference type="Google" id="ProtNLM"/>
    </source>
</evidence>
<keyword evidence="4 6" id="KW-1133">Transmembrane helix</keyword>
<proteinExistence type="inferred from homology"/>
<dbReference type="InterPro" id="IPR045863">
    <property type="entry name" value="CorA_TM1_TM2"/>
</dbReference>
<dbReference type="Gene3D" id="3.30.460.20">
    <property type="entry name" value="CorA soluble domain-like"/>
    <property type="match status" value="1"/>
</dbReference>
<dbReference type="GO" id="GO:0015095">
    <property type="term" value="F:magnesium ion transmembrane transporter activity"/>
    <property type="evidence" value="ECO:0007669"/>
    <property type="project" value="InterPro"/>
</dbReference>
<dbReference type="PANTHER" id="PTHR21535">
    <property type="entry name" value="MAGNESIUM AND COBALT TRANSPORT PROTEIN/MITOCHONDRIAL IMPORT INNER MEMBRANE TRANSLOCASE SUBUNIT TIM8"/>
    <property type="match status" value="1"/>
</dbReference>
<dbReference type="GO" id="GO:0016020">
    <property type="term" value="C:membrane"/>
    <property type="evidence" value="ECO:0007669"/>
    <property type="project" value="UniProtKB-SubCell"/>
</dbReference>
<name>A0A4P9Y648_9FUNG</name>
<keyword evidence="8" id="KW-1185">Reference proteome</keyword>
<keyword evidence="5 6" id="KW-0472">Membrane</keyword>
<evidence type="ECO:0000256" key="4">
    <source>
        <dbReference type="ARBA" id="ARBA00022989"/>
    </source>
</evidence>
<dbReference type="InterPro" id="IPR044089">
    <property type="entry name" value="Alr1-like"/>
</dbReference>
<evidence type="ECO:0000256" key="1">
    <source>
        <dbReference type="ARBA" id="ARBA00004141"/>
    </source>
</evidence>
<reference evidence="8" key="1">
    <citation type="journal article" date="2018" name="Nat. Microbiol.">
        <title>Leveraging single-cell genomics to expand the fungal tree of life.</title>
        <authorList>
            <person name="Ahrendt S.R."/>
            <person name="Quandt C.A."/>
            <person name="Ciobanu D."/>
            <person name="Clum A."/>
            <person name="Salamov A."/>
            <person name="Andreopoulos B."/>
            <person name="Cheng J.F."/>
            <person name="Woyke T."/>
            <person name="Pelin A."/>
            <person name="Henrissat B."/>
            <person name="Reynolds N.K."/>
            <person name="Benny G.L."/>
            <person name="Smith M.E."/>
            <person name="James T.Y."/>
            <person name="Grigoriev I.V."/>
        </authorList>
    </citation>
    <scope>NUCLEOTIDE SEQUENCE [LARGE SCALE GENOMIC DNA]</scope>
</reference>
<accession>A0A4P9Y648</accession>
<evidence type="ECO:0000256" key="6">
    <source>
        <dbReference type="SAM" id="Phobius"/>
    </source>
</evidence>
<dbReference type="InterPro" id="IPR045861">
    <property type="entry name" value="CorA_cytoplasmic_dom"/>
</dbReference>
<dbReference type="Proteomes" id="UP000267251">
    <property type="component" value="Unassembled WGS sequence"/>
</dbReference>
<evidence type="ECO:0000313" key="8">
    <source>
        <dbReference type="Proteomes" id="UP000267251"/>
    </source>
</evidence>
<dbReference type="CDD" id="cd12829">
    <property type="entry name" value="Alr1p-like"/>
    <property type="match status" value="1"/>
</dbReference>
<gene>
    <name evidence="7" type="ORF">BJ684DRAFT_3172</name>
</gene>
<evidence type="ECO:0000256" key="2">
    <source>
        <dbReference type="ARBA" id="ARBA00009765"/>
    </source>
</evidence>
<dbReference type="InterPro" id="IPR002523">
    <property type="entry name" value="MgTranspt_CorA/ZnTranspt_ZntB"/>
</dbReference>
<dbReference type="OrthoDB" id="29879at2759"/>
<dbReference type="GO" id="GO:0010961">
    <property type="term" value="P:intracellular magnesium ion homeostasis"/>
    <property type="evidence" value="ECO:0007669"/>
    <property type="project" value="TreeGrafter"/>
</dbReference>
<feature type="non-terminal residue" evidence="7">
    <location>
        <position position="297"/>
    </location>
</feature>
<dbReference type="PANTHER" id="PTHR21535:SF51">
    <property type="entry name" value="MANGANESE RESISTANCE PROTEIN MNR2"/>
    <property type="match status" value="1"/>
</dbReference>
<keyword evidence="3 6" id="KW-0812">Transmembrane</keyword>
<dbReference type="Gene3D" id="1.20.58.340">
    <property type="entry name" value="Magnesium transport protein CorA, transmembrane region"/>
    <property type="match status" value="2"/>
</dbReference>
<sequence length="297" mass="32935">STFWIDITDPTVDDVLTLSKVFKIHPLTAEDVLAEPDETRDKCDIYQHYAFLVYSTFHQLRSPPPLTKNQDNPFTLPLPIVMPFFIILLRHGVISLHAEPTSQVRKVLQRMGRLQGLVQPSPEWITYALLDAITDRLEPLLNKATEVVAVIEEAISSLESSGMEEPEHKGDVRAKPTDLLRKIASGRRLLTQISRLLSGKPDVVRALVKRASGLGDVRLYLGDVLDHTITMSYQVVAAESTLQRAHIAHVAQVNVALASTSARIGQVATHLTFLAQLFLPFLLIGGLFGMNVKVPGR</sequence>